<proteinExistence type="predicted"/>
<dbReference type="Proteomes" id="UP001162992">
    <property type="component" value="Chromosome 12"/>
</dbReference>
<reference evidence="2" key="1">
    <citation type="journal article" date="2024" name="Proc. Natl. Acad. Sci. U.S.A.">
        <title>Extraordinary preservation of gene collinearity over three hundred million years revealed in homosporous lycophytes.</title>
        <authorList>
            <person name="Li C."/>
            <person name="Wickell D."/>
            <person name="Kuo L.Y."/>
            <person name="Chen X."/>
            <person name="Nie B."/>
            <person name="Liao X."/>
            <person name="Peng D."/>
            <person name="Ji J."/>
            <person name="Jenkins J."/>
            <person name="Williams M."/>
            <person name="Shu S."/>
            <person name="Plott C."/>
            <person name="Barry K."/>
            <person name="Rajasekar S."/>
            <person name="Grimwood J."/>
            <person name="Han X."/>
            <person name="Sun S."/>
            <person name="Hou Z."/>
            <person name="He W."/>
            <person name="Dai G."/>
            <person name="Sun C."/>
            <person name="Schmutz J."/>
            <person name="Leebens-Mack J.H."/>
            <person name="Li F.W."/>
            <person name="Wang L."/>
        </authorList>
    </citation>
    <scope>NUCLEOTIDE SEQUENCE [LARGE SCALE GENOMIC DNA]</scope>
    <source>
        <strain evidence="2">cv. PW_Plant_1</strain>
    </source>
</reference>
<organism evidence="1 2">
    <name type="scientific">Diphasiastrum complanatum</name>
    <name type="common">Issler's clubmoss</name>
    <name type="synonym">Lycopodium complanatum</name>
    <dbReference type="NCBI Taxonomy" id="34168"/>
    <lineage>
        <taxon>Eukaryota</taxon>
        <taxon>Viridiplantae</taxon>
        <taxon>Streptophyta</taxon>
        <taxon>Embryophyta</taxon>
        <taxon>Tracheophyta</taxon>
        <taxon>Lycopodiopsida</taxon>
        <taxon>Lycopodiales</taxon>
        <taxon>Lycopodiaceae</taxon>
        <taxon>Lycopodioideae</taxon>
        <taxon>Diphasiastrum</taxon>
    </lineage>
</organism>
<protein>
    <submittedName>
        <fullName evidence="1">Uncharacterized protein</fullName>
    </submittedName>
</protein>
<dbReference type="EMBL" id="CM055103">
    <property type="protein sequence ID" value="KAJ7536050.1"/>
    <property type="molecule type" value="Genomic_DNA"/>
</dbReference>
<gene>
    <name evidence="1" type="ORF">O6H91_12G054900</name>
</gene>
<evidence type="ECO:0000313" key="1">
    <source>
        <dbReference type="EMBL" id="KAJ7536050.1"/>
    </source>
</evidence>
<name>A0ACC2C218_DIPCM</name>
<keyword evidence="2" id="KW-1185">Reference proteome</keyword>
<comment type="caution">
    <text evidence="1">The sequence shown here is derived from an EMBL/GenBank/DDBJ whole genome shotgun (WGS) entry which is preliminary data.</text>
</comment>
<sequence length="2711" mass="300882">MDTKEEQLLIRVTANYLFLAQFETFRASILTLFEKNPSVALAILKSVVEKGGRLERVLWSDSVPSPSHLSWLSLAELLALEKRALWDREQSGKKVSTLELLPNPGLVQVLVECLLILETLRREIAELQVAPSNQPETEIISPDNDNRPEAGIQSEPARNGTFHVEAQSGEGLEDSEEAGLPSEEEYSADELTVSGREILDRILSFCLQRLEQVTCSESGVLQTDANKEEEDGFKDSQVQERHALESVSALKTLDSSTNFERDDSLRPDDLPSTSMEDDEMANERFSDKERIWLRKAVLSQPQLFDALCMNIARQADLLVQRVSADSSSISDYKVPSIEAEPAGSRMDLDIGPDSGALVEFSPTLQGERSESSEVHKYLSAGTSFVEENAFVLGSLLQKEVQRVHLSTMRENIVEGRVNKAFDHIGYLHEGLGFSMNEYSDVINLGIEKLKGSEGGNIGLATSQETIESSMLSIYEKVIASGSPRLLSMVEAALDAIVRQKAECFQASTEQLLPPPLQRLHERLERLREGVPLAMGSSYVSEVLSFMGDMFHYARVNGAHVLEIVINAALSAVKNHQIQVAADVLVPFPRLQSLVAVMGWDVLTGKTAVRRKVMEILWASKSKSTRLEGLFVHWKQAEETSCVEHLCDQLCYYLELAYFAAHSNSGLSWDAKSCRLFPPLRGVRKNAIQTDEEPADGFVANLVLERLSMHSPIRVLFDVVPNIKLKDSLELVKMQPAPSPLALLQRQHDIELLHMHYGIQAAINALAAVGARVTEDRHAHVNKVASASFLKDLQEHLSAVTTPVRRIWMMSVIVSLLHMDESLLFLETNMPSGFNGKGNNSDSVTQDAEEGTVFFEEGKHPAIAFVGCILGMLRKLIPPPGFDLELKGLRGTSIKGLKLGSPGRLGREAWERKVTSLRQFIDDWEWRLAVLQRLSPSYKLQWQWKEALAVLRAAPSTLLNMCVQRAQYDLGEEAVSRFALPPEDAASLQLAEWVDGAVARASVEDAVTRVAQGAFSSDEALKLSASRAPLAPLARVLLCIDVAAASARSLEMSKQLLDQARGVLLNLSHGVGQRQVASQMEQVQEACVILVARRVLQRLQELLEQDQPRPLQVILSGADVLSSSWDHTRQGARHRALGMLQQIIEDAHNGIRQFLSGKLHNLVKALADEDLDESFAKLTSSQSDKKVIGLDSGLGPALGLRISTKNNITVSSGATGDLGGEILSHPARVAGNKRLFGLLNNKPTAYLSAFILYIATIGDIVDGVDTTHDFNFFSLVYERPNDHLGCLKKAASFSPQLLYQLLTRLVFERGSADAAGKVAEIMGADLVHQVISACVPPVFPPIEAKGLASIPRLPSRSNELVEVNRDSSLPSSGDEDVPLYPIQLDVIKHLAISSPVRAILACVFGSCTYTMLSGGGELKLDSLSVQQLDADRSFYEFAVEQSERYPTLNRWIQLQANLRRFSEHPISSRRINDLDTQQQTDRRSAVKRFRELESDTDSEDDDDKSPFLGHKPSASGWKEVYEKQSRETSTNFTSSRNPQSQNSCLLLLDWENERPYEEAVQRLMEEGKLIDALALADRWLPDGAPDLLLQLLMEQGEDGASQSELSQGYGPAQSLWNNSWQYCIRLRDKSLAASLSLKFLHRWELGAAIDVLTMCSCHLHSDNPLYAEVMQKKQALQQYNVILRADGRFTSWQQVEAFCKTDPEGLAMRLAAKGAVTAALEVAESFGLSEDLRRELQGRQLVKLLTADPLSGGGPAEGLRFFGSLRHPEDALPVAMAAMEQLPNLQSKQLLIHFFLKRRVGTLSEDEHARLDRLALGLRMLGALPLPWQQRCSALHGHPQLILETLLMWKQLQAASQLLQAFPSLRDDNLIIVYAAKAISAANISSSERRVGVRSANGRPLTQTGASIKSSPGVNNSVRETGARRAFSWTSRDTASKVPPKEFSRKRKISGLPPSQKATWEAMAGIQEEHPVGFTQEGYDRLAPVTMADEWVLTGDPLKDDAVRSSHRYESAPSFVLFQAILSLYSEQSLAAKASVELCVAQIKSVLSTHQLPLNASSEIIERAFHATETFVQVLLHSRTELRKLVGSLETSTTPMLSPAQEKTADESSNGEINLKESSGDGQNFQILTKLLLEAEVWLNRVELLQSLLGSGVIASVEDVGDEGSAFLLRDRLITEERYSMAVYTCTKCKIDVFPVWEAWGHALLRIEHYAQARLKFKQALKIFKGDPAPVVRQIVLTMEAGPPVDVSAVRSLYEHMAKSVSTSSDDSLSADSYLNVLYIPSYTKSERLRKTSEDSADHSATLSSQTYTDDTVRSNLDNERYEECLYYLQEYVRQDLLQFMFRHGHYSEACLLFFPPSTVPSTALGSKLQAQAPSSTPQKPDPLATDFGSIDDLCEQCVAHGAIPVLERILSARVVSSNNQDTLFSQHTSAALSRICNYCETHRHFNHLYRFQVLKKDYIAAGLCCIQLFLNSSTQEQALRHLERAKVHFDEGLSARQQGSEGVKSKVSRGKSPSEKLTEEELIKFSARVALQMEVVRFSNDSDGQPWKHSLFGNPNDGDTFKRRCEVAEALVERNFDLAFQIIYDFNLPAVHIYAGVAASLAERRRFHQLTELLKNIKGTIEDDDWDQVIGAAINVYANKHRERPDRLIDMLKNNHRKVLACVICGRLKSAFQIASRSGNIVDVQWVAHQARLTGALPVEDMCKQWLAQTL</sequence>
<evidence type="ECO:0000313" key="2">
    <source>
        <dbReference type="Proteomes" id="UP001162992"/>
    </source>
</evidence>
<accession>A0ACC2C218</accession>